<evidence type="ECO:0000313" key="2">
    <source>
        <dbReference type="EMBL" id="KAE9190827.1"/>
    </source>
</evidence>
<dbReference type="EMBL" id="QXGD01002282">
    <property type="protein sequence ID" value="KAE9190827.1"/>
    <property type="molecule type" value="Genomic_DNA"/>
</dbReference>
<name>A0A6A3WTH9_9STRA</name>
<feature type="region of interest" description="Disordered" evidence="1">
    <location>
        <begin position="100"/>
        <end position="151"/>
    </location>
</feature>
<accession>A0A6A3WTH9</accession>
<evidence type="ECO:0008006" key="4">
    <source>
        <dbReference type="Google" id="ProtNLM"/>
    </source>
</evidence>
<sequence>MSSGGQSYGGYGGAYYPPPAEYGGYGRAREETPPGRRPSGFIPMYTGAEVRRSDSPAYGWNQTIWPALPREPPRPFGWTPSAGWSTAPAANAPAKVVLKKEKTKKPTAKKATTVATTAAPTKPSTDPAPPKKKKSTKNGGIPATKGGKTAGVNAWSTAPHVACRESATFFYSDLTTVERARTFCEAFEENTEGLPDKSRLLVFQQKLKGREAERWWNNSHIKTFKTLKVRFHNHFLSRTADELWERLHSTKCQKGDSIEEWGDRVTDLCDSLDYPDARMRYQLFRRGLNNLRMLAILDSSPARDIPEACEWLMVKDMYRPVDEDDDFEEATPAKAAAASETPAILKPMVDQVKALAQEVQEWRNKVNNELRASPQPHYAMQTMATVPSVPPPHMQQQPPRNGQGFRGICTDDDGRDQEGAPICGCCQYRGHGHANCRRQSFTCRRCNQFGHLQVEGEQPPPPQPQPGGFQGGKGNRRRWCSFCQVEGHTIGDNPTGEGRAAPSSGPKNCSEGNSEREEEKNAAVAVTKRVVSEEKSDELEVKRGRTWVYRAADVKSAEPKNGEETKESPVVGVCDEVKESPVGRADEPESVTVLSESVACPAASEFVEETTDDEKEESIARVEKVITVNETVAEELRESVVASVPEPVGESELRIVPDEGDKVEFSGETVKDGSIEDERGGTVEPLPLKRLFSDGELDAMEKCAPGQKVTVLAGTDVAVEKKEYDKELEDRLYPLDEVELQERVKKIAQAKKELSIKEMASYLGLPVDVLERRKGASKEEMTAPEYWQDWFEMTLKSLTEAKRANRDFRDASTVPDPARTNSKRDRRTFWTAAGRS</sequence>
<feature type="compositionally biased region" description="Low complexity" evidence="1">
    <location>
        <begin position="109"/>
        <end position="125"/>
    </location>
</feature>
<evidence type="ECO:0000313" key="3">
    <source>
        <dbReference type="Proteomes" id="UP000440367"/>
    </source>
</evidence>
<gene>
    <name evidence="2" type="ORF">PF002_g24659</name>
</gene>
<feature type="region of interest" description="Disordered" evidence="1">
    <location>
        <begin position="804"/>
        <end position="836"/>
    </location>
</feature>
<organism evidence="2 3">
    <name type="scientific">Phytophthora fragariae</name>
    <dbReference type="NCBI Taxonomy" id="53985"/>
    <lineage>
        <taxon>Eukaryota</taxon>
        <taxon>Sar</taxon>
        <taxon>Stramenopiles</taxon>
        <taxon>Oomycota</taxon>
        <taxon>Peronosporomycetes</taxon>
        <taxon>Peronosporales</taxon>
        <taxon>Peronosporaceae</taxon>
        <taxon>Phytophthora</taxon>
    </lineage>
</organism>
<evidence type="ECO:0000256" key="1">
    <source>
        <dbReference type="SAM" id="MobiDB-lite"/>
    </source>
</evidence>
<dbReference type="Proteomes" id="UP000440367">
    <property type="component" value="Unassembled WGS sequence"/>
</dbReference>
<feature type="region of interest" description="Disordered" evidence="1">
    <location>
        <begin position="491"/>
        <end position="522"/>
    </location>
</feature>
<protein>
    <recommendedName>
        <fullName evidence="4">Retrotransposon gag domain-containing protein</fullName>
    </recommendedName>
</protein>
<comment type="caution">
    <text evidence="2">The sequence shown here is derived from an EMBL/GenBank/DDBJ whole genome shotgun (WGS) entry which is preliminary data.</text>
</comment>
<dbReference type="AlphaFoldDB" id="A0A6A3WTH9"/>
<feature type="region of interest" description="Disordered" evidence="1">
    <location>
        <begin position="22"/>
        <end position="44"/>
    </location>
</feature>
<feature type="region of interest" description="Disordered" evidence="1">
    <location>
        <begin position="390"/>
        <end position="413"/>
    </location>
</feature>
<feature type="region of interest" description="Disordered" evidence="1">
    <location>
        <begin position="454"/>
        <end position="474"/>
    </location>
</feature>
<proteinExistence type="predicted"/>
<reference evidence="2 3" key="1">
    <citation type="submission" date="2018-08" db="EMBL/GenBank/DDBJ databases">
        <title>Genomic investigation of the strawberry pathogen Phytophthora fragariae indicates pathogenicity is determined by transcriptional variation in three key races.</title>
        <authorList>
            <person name="Adams T.M."/>
            <person name="Armitage A.D."/>
            <person name="Sobczyk M.K."/>
            <person name="Bates H.J."/>
            <person name="Dunwell J.M."/>
            <person name="Nellist C.F."/>
            <person name="Harrison R.J."/>
        </authorList>
    </citation>
    <scope>NUCLEOTIDE SEQUENCE [LARGE SCALE GENOMIC DNA]</scope>
    <source>
        <strain evidence="2 3">BC-1</strain>
    </source>
</reference>